<keyword evidence="2" id="KW-1185">Reference proteome</keyword>
<evidence type="ECO:0000313" key="1">
    <source>
        <dbReference type="EMBL" id="MEV0708939.1"/>
    </source>
</evidence>
<name>A0ABV3FU34_9NOCA</name>
<reference evidence="1 2" key="1">
    <citation type="submission" date="2024-06" db="EMBL/GenBank/DDBJ databases">
        <title>The Natural Products Discovery Center: Release of the First 8490 Sequenced Strains for Exploring Actinobacteria Biosynthetic Diversity.</title>
        <authorList>
            <person name="Kalkreuter E."/>
            <person name="Kautsar S.A."/>
            <person name="Yang D."/>
            <person name="Bader C.D."/>
            <person name="Teijaro C.N."/>
            <person name="Fluegel L."/>
            <person name="Davis C.M."/>
            <person name="Simpson J.R."/>
            <person name="Lauterbach L."/>
            <person name="Steele A.D."/>
            <person name="Gui C."/>
            <person name="Meng S."/>
            <person name="Li G."/>
            <person name="Viehrig K."/>
            <person name="Ye F."/>
            <person name="Su P."/>
            <person name="Kiefer A.F."/>
            <person name="Nichols A."/>
            <person name="Cepeda A.J."/>
            <person name="Yan W."/>
            <person name="Fan B."/>
            <person name="Jiang Y."/>
            <person name="Adhikari A."/>
            <person name="Zheng C.-J."/>
            <person name="Schuster L."/>
            <person name="Cowan T.M."/>
            <person name="Smanski M.J."/>
            <person name="Chevrette M.G."/>
            <person name="De Carvalho L.P.S."/>
            <person name="Shen B."/>
        </authorList>
    </citation>
    <scope>NUCLEOTIDE SEQUENCE [LARGE SCALE GENOMIC DNA]</scope>
    <source>
        <strain evidence="1 2">NPDC050403</strain>
    </source>
</reference>
<dbReference type="EMBL" id="JBFAKC010000006">
    <property type="protein sequence ID" value="MEV0708939.1"/>
    <property type="molecule type" value="Genomic_DNA"/>
</dbReference>
<dbReference type="Proteomes" id="UP001551695">
    <property type="component" value="Unassembled WGS sequence"/>
</dbReference>
<organism evidence="1 2">
    <name type="scientific">Nocardia aurea</name>
    <dbReference type="NCBI Taxonomy" id="2144174"/>
    <lineage>
        <taxon>Bacteria</taxon>
        <taxon>Bacillati</taxon>
        <taxon>Actinomycetota</taxon>
        <taxon>Actinomycetes</taxon>
        <taxon>Mycobacteriales</taxon>
        <taxon>Nocardiaceae</taxon>
        <taxon>Nocardia</taxon>
    </lineage>
</organism>
<protein>
    <submittedName>
        <fullName evidence="1">SCO2521 family protein</fullName>
    </submittedName>
</protein>
<dbReference type="NCBIfam" id="NF040565">
    <property type="entry name" value="SCO2521_fam"/>
    <property type="match status" value="1"/>
</dbReference>
<evidence type="ECO:0000313" key="2">
    <source>
        <dbReference type="Proteomes" id="UP001551695"/>
    </source>
</evidence>
<accession>A0ABV3FU34</accession>
<gene>
    <name evidence="1" type="ORF">AB0I48_15375</name>
</gene>
<sequence length="312" mass="34038">MAVFGEVCTALLPTTEALRRGEVEELLELNPDSRMQWRERPLSLGISPSTLHGVDCQLVAPAHPTIHAIGTVATRAVVVGGRVVQSSAHCVVVRSAFDKRQGWAHYLNRAGVLEVVTRIGSETTKRMAEGFLGTTGKGALDLTTYTDGLLGDIGMRRLGRAPLRTGTTRLRWAARVGEVDAPQVAFRLQDDILRTVLVVVPSGEELSAAQRFCEDLAVHDWLLTAVTDAVERADLAGPGAAAADIIGPVLHHLAHLWVPGAHTPPELRGLWGQLREEPDFTAGWRATIDHLRNRMLLSIWNTLRHNRIGNEV</sequence>
<dbReference type="InterPro" id="IPR049749">
    <property type="entry name" value="SCO2521-like"/>
</dbReference>
<proteinExistence type="predicted"/>
<comment type="caution">
    <text evidence="1">The sequence shown here is derived from an EMBL/GenBank/DDBJ whole genome shotgun (WGS) entry which is preliminary data.</text>
</comment>
<dbReference type="RefSeq" id="WP_355084563.1">
    <property type="nucleotide sequence ID" value="NZ_JBEXKW010000010.1"/>
</dbReference>